<dbReference type="Proteomes" id="UP000054560">
    <property type="component" value="Unassembled WGS sequence"/>
</dbReference>
<dbReference type="EMBL" id="KQ244793">
    <property type="protein sequence ID" value="KNC74077.1"/>
    <property type="molecule type" value="Genomic_DNA"/>
</dbReference>
<dbReference type="PANTHER" id="PTHR18934:SF99">
    <property type="entry name" value="ATP-DEPENDENT RNA HELICASE DHX37-RELATED"/>
    <property type="match status" value="1"/>
</dbReference>
<evidence type="ECO:0000256" key="4">
    <source>
        <dbReference type="ARBA" id="ARBA00022840"/>
    </source>
</evidence>
<dbReference type="RefSeq" id="XP_014147979.1">
    <property type="nucleotide sequence ID" value="XM_014292504.1"/>
</dbReference>
<proteinExistence type="predicted"/>
<dbReference type="GO" id="GO:0003723">
    <property type="term" value="F:RNA binding"/>
    <property type="evidence" value="ECO:0007669"/>
    <property type="project" value="TreeGrafter"/>
</dbReference>
<reference evidence="6 7" key="1">
    <citation type="submission" date="2011-02" db="EMBL/GenBank/DDBJ databases">
        <title>The Genome Sequence of Sphaeroforma arctica JP610.</title>
        <authorList>
            <consortium name="The Broad Institute Genome Sequencing Platform"/>
            <person name="Russ C."/>
            <person name="Cuomo C."/>
            <person name="Young S.K."/>
            <person name="Zeng Q."/>
            <person name="Gargeya S."/>
            <person name="Alvarado L."/>
            <person name="Berlin A."/>
            <person name="Chapman S.B."/>
            <person name="Chen Z."/>
            <person name="Freedman E."/>
            <person name="Gellesch M."/>
            <person name="Goldberg J."/>
            <person name="Griggs A."/>
            <person name="Gujja S."/>
            <person name="Heilman E."/>
            <person name="Heiman D."/>
            <person name="Howarth C."/>
            <person name="Mehta T."/>
            <person name="Neiman D."/>
            <person name="Pearson M."/>
            <person name="Roberts A."/>
            <person name="Saif S."/>
            <person name="Shea T."/>
            <person name="Shenoy N."/>
            <person name="Sisk P."/>
            <person name="Stolte C."/>
            <person name="Sykes S."/>
            <person name="White J."/>
            <person name="Yandava C."/>
            <person name="Burger G."/>
            <person name="Gray M.W."/>
            <person name="Holland P.W.H."/>
            <person name="King N."/>
            <person name="Lang F.B.F."/>
            <person name="Roger A.J."/>
            <person name="Ruiz-Trillo I."/>
            <person name="Haas B."/>
            <person name="Nusbaum C."/>
            <person name="Birren B."/>
        </authorList>
    </citation>
    <scope>NUCLEOTIDE SEQUENCE [LARGE SCALE GENOMIC DNA]</scope>
    <source>
        <strain evidence="6 7">JP610</strain>
    </source>
</reference>
<dbReference type="GeneID" id="25913870"/>
<keyword evidence="4" id="KW-0067">ATP-binding</keyword>
<dbReference type="GO" id="GO:0016787">
    <property type="term" value="F:hydrolase activity"/>
    <property type="evidence" value="ECO:0007669"/>
    <property type="project" value="UniProtKB-KW"/>
</dbReference>
<evidence type="ECO:0000313" key="6">
    <source>
        <dbReference type="EMBL" id="KNC74077.1"/>
    </source>
</evidence>
<dbReference type="Gene3D" id="3.40.50.300">
    <property type="entry name" value="P-loop containing nucleotide triphosphate hydrolases"/>
    <property type="match status" value="1"/>
</dbReference>
<feature type="domain" description="Helicase C-terminal" evidence="5">
    <location>
        <begin position="2"/>
        <end position="30"/>
    </location>
</feature>
<dbReference type="GO" id="GO:0004386">
    <property type="term" value="F:helicase activity"/>
    <property type="evidence" value="ECO:0007669"/>
    <property type="project" value="UniProtKB-KW"/>
</dbReference>
<keyword evidence="1" id="KW-0547">Nucleotide-binding</keyword>
<dbReference type="SUPFAM" id="SSF52540">
    <property type="entry name" value="P-loop containing nucleoside triphosphate hydrolases"/>
    <property type="match status" value="1"/>
</dbReference>
<keyword evidence="2" id="KW-0378">Hydrolase</keyword>
<keyword evidence="7" id="KW-1185">Reference proteome</keyword>
<dbReference type="AlphaFoldDB" id="A0A0L0FBF6"/>
<evidence type="ECO:0000313" key="7">
    <source>
        <dbReference type="Proteomes" id="UP000054560"/>
    </source>
</evidence>
<feature type="non-terminal residue" evidence="6">
    <location>
        <position position="1"/>
    </location>
</feature>
<organism evidence="6 7">
    <name type="scientific">Sphaeroforma arctica JP610</name>
    <dbReference type="NCBI Taxonomy" id="667725"/>
    <lineage>
        <taxon>Eukaryota</taxon>
        <taxon>Ichthyosporea</taxon>
        <taxon>Ichthyophonida</taxon>
        <taxon>Sphaeroforma</taxon>
    </lineage>
</organism>
<evidence type="ECO:0000259" key="5">
    <source>
        <dbReference type="Pfam" id="PF00271"/>
    </source>
</evidence>
<dbReference type="GO" id="GO:0005524">
    <property type="term" value="F:ATP binding"/>
    <property type="evidence" value="ECO:0007669"/>
    <property type="project" value="UniProtKB-KW"/>
</dbReference>
<evidence type="ECO:0000256" key="2">
    <source>
        <dbReference type="ARBA" id="ARBA00022801"/>
    </source>
</evidence>
<dbReference type="PANTHER" id="PTHR18934">
    <property type="entry name" value="ATP-DEPENDENT RNA HELICASE"/>
    <property type="match status" value="1"/>
</dbReference>
<protein>
    <recommendedName>
        <fullName evidence="5">Helicase C-terminal domain-containing protein</fullName>
    </recommendedName>
</protein>
<dbReference type="STRING" id="667725.A0A0L0FBF6"/>
<dbReference type="InterPro" id="IPR001650">
    <property type="entry name" value="Helicase_C-like"/>
</dbReference>
<sequence>NTVKIVLSTNIAETGVTIPDVTVVIDTCRQREMRYDDVNGTDKLEECFVSQVCI</sequence>
<keyword evidence="3" id="KW-0347">Helicase</keyword>
<gene>
    <name evidence="6" type="ORF">SARC_13366</name>
</gene>
<dbReference type="Pfam" id="PF00271">
    <property type="entry name" value="Helicase_C"/>
    <property type="match status" value="1"/>
</dbReference>
<name>A0A0L0FBF6_9EUKA</name>
<accession>A0A0L0FBF6</accession>
<evidence type="ECO:0000256" key="3">
    <source>
        <dbReference type="ARBA" id="ARBA00022806"/>
    </source>
</evidence>
<dbReference type="eggNOG" id="KOG0920">
    <property type="taxonomic scope" value="Eukaryota"/>
</dbReference>
<dbReference type="InterPro" id="IPR027417">
    <property type="entry name" value="P-loop_NTPase"/>
</dbReference>
<evidence type="ECO:0000256" key="1">
    <source>
        <dbReference type="ARBA" id="ARBA00022741"/>
    </source>
</evidence>